<keyword evidence="2" id="KW-1185">Reference proteome</keyword>
<name>A0AAE1B8C1_9GAST</name>
<dbReference type="AlphaFoldDB" id="A0AAE1B8C1"/>
<organism evidence="1 2">
    <name type="scientific">Elysia crispata</name>
    <name type="common">lettuce slug</name>
    <dbReference type="NCBI Taxonomy" id="231223"/>
    <lineage>
        <taxon>Eukaryota</taxon>
        <taxon>Metazoa</taxon>
        <taxon>Spiralia</taxon>
        <taxon>Lophotrochozoa</taxon>
        <taxon>Mollusca</taxon>
        <taxon>Gastropoda</taxon>
        <taxon>Heterobranchia</taxon>
        <taxon>Euthyneura</taxon>
        <taxon>Panpulmonata</taxon>
        <taxon>Sacoglossa</taxon>
        <taxon>Placobranchoidea</taxon>
        <taxon>Plakobranchidae</taxon>
        <taxon>Elysia</taxon>
    </lineage>
</organism>
<evidence type="ECO:0000313" key="2">
    <source>
        <dbReference type="Proteomes" id="UP001283361"/>
    </source>
</evidence>
<comment type="caution">
    <text evidence="1">The sequence shown here is derived from an EMBL/GenBank/DDBJ whole genome shotgun (WGS) entry which is preliminary data.</text>
</comment>
<dbReference type="EMBL" id="JAWDGP010000422">
    <property type="protein sequence ID" value="KAK3800756.1"/>
    <property type="molecule type" value="Genomic_DNA"/>
</dbReference>
<gene>
    <name evidence="1" type="ORF">RRG08_003160</name>
</gene>
<sequence>MKLGFSQFSKRTQISILLVLGADYLSSSYWKEEKKNSPDFVTSLPVVIINLPYDFHLARLINIHRDLQPVLPGVRVDPN</sequence>
<proteinExistence type="predicted"/>
<reference evidence="1" key="1">
    <citation type="journal article" date="2023" name="G3 (Bethesda)">
        <title>A reference genome for the long-term kleptoplast-retaining sea slug Elysia crispata morphotype clarki.</title>
        <authorList>
            <person name="Eastman K.E."/>
            <person name="Pendleton A.L."/>
            <person name="Shaikh M.A."/>
            <person name="Suttiyut T."/>
            <person name="Ogas R."/>
            <person name="Tomko P."/>
            <person name="Gavelis G."/>
            <person name="Widhalm J.R."/>
            <person name="Wisecaver J.H."/>
        </authorList>
    </citation>
    <scope>NUCLEOTIDE SEQUENCE</scope>
    <source>
        <strain evidence="1">ECLA1</strain>
    </source>
</reference>
<dbReference type="Proteomes" id="UP001283361">
    <property type="component" value="Unassembled WGS sequence"/>
</dbReference>
<evidence type="ECO:0000313" key="1">
    <source>
        <dbReference type="EMBL" id="KAK3800756.1"/>
    </source>
</evidence>
<protein>
    <submittedName>
        <fullName evidence="1">Uncharacterized protein</fullName>
    </submittedName>
</protein>
<accession>A0AAE1B8C1</accession>